<comment type="caution">
    <text evidence="2">The sequence shown here is derived from an EMBL/GenBank/DDBJ whole genome shotgun (WGS) entry which is preliminary data.</text>
</comment>
<keyword evidence="1" id="KW-0472">Membrane</keyword>
<dbReference type="Pfam" id="PF06055">
    <property type="entry name" value="ExoD"/>
    <property type="match status" value="1"/>
</dbReference>
<keyword evidence="3" id="KW-1185">Reference proteome</keyword>
<feature type="transmembrane region" description="Helical" evidence="1">
    <location>
        <begin position="31"/>
        <end position="49"/>
    </location>
</feature>
<sequence>MELVPFSANAAGAVLLAFGLALIARDGVFALVAYVITALTLAWVVQGLLDGSRAVRG</sequence>
<keyword evidence="1" id="KW-0812">Transmembrane</keyword>
<evidence type="ECO:0000256" key="1">
    <source>
        <dbReference type="SAM" id="Phobius"/>
    </source>
</evidence>
<evidence type="ECO:0000313" key="2">
    <source>
        <dbReference type="EMBL" id="MBZ4038309.1"/>
    </source>
</evidence>
<proteinExistence type="predicted"/>
<dbReference type="EMBL" id="JAINZW010000001">
    <property type="protein sequence ID" value="MBZ4038309.1"/>
    <property type="molecule type" value="Genomic_DNA"/>
</dbReference>
<dbReference type="InterPro" id="IPR010331">
    <property type="entry name" value="ExoD"/>
</dbReference>
<evidence type="ECO:0000313" key="3">
    <source>
        <dbReference type="Proteomes" id="UP001430954"/>
    </source>
</evidence>
<keyword evidence="1" id="KW-1133">Transmembrane helix</keyword>
<accession>A0ABS7T360</accession>
<organism evidence="2 3">
    <name type="scientific">Novilysobacter selenitireducens</name>
    <dbReference type="NCBI Taxonomy" id="2872639"/>
    <lineage>
        <taxon>Bacteria</taxon>
        <taxon>Pseudomonadati</taxon>
        <taxon>Pseudomonadota</taxon>
        <taxon>Gammaproteobacteria</taxon>
        <taxon>Lysobacterales</taxon>
        <taxon>Lysobacteraceae</taxon>
        <taxon>Novilysobacter</taxon>
    </lineage>
</organism>
<feature type="transmembrane region" description="Helical" evidence="1">
    <location>
        <begin position="6"/>
        <end position="24"/>
    </location>
</feature>
<gene>
    <name evidence="2" type="ORF">K6753_02000</name>
</gene>
<dbReference type="Proteomes" id="UP001430954">
    <property type="component" value="Unassembled WGS sequence"/>
</dbReference>
<protein>
    <submittedName>
        <fullName evidence="2">Exopolysaccharide biosynthesis protein</fullName>
    </submittedName>
</protein>
<reference evidence="2 3" key="1">
    <citation type="submission" date="2021-09" db="EMBL/GenBank/DDBJ databases">
        <title>Lysobacter sp. 13A isolated from the river sediment.</title>
        <authorList>
            <person name="Liu H."/>
            <person name="Li S."/>
            <person name="Mao S."/>
        </authorList>
    </citation>
    <scope>NUCLEOTIDE SEQUENCE [LARGE SCALE GENOMIC DNA]</scope>
    <source>
        <strain evidence="2 3">13A</strain>
    </source>
</reference>
<name>A0ABS7T360_9GAMM</name>